<proteinExistence type="predicted"/>
<dbReference type="EMBL" id="CP033459">
    <property type="protein sequence ID" value="QFQ12758.1"/>
    <property type="molecule type" value="Genomic_DNA"/>
</dbReference>
<dbReference type="OrthoDB" id="9803752at2"/>
<reference evidence="2 3" key="1">
    <citation type="submission" date="2018-11" db="EMBL/GenBank/DDBJ databases">
        <authorList>
            <person name="Na S.W."/>
            <person name="Baik M."/>
        </authorList>
    </citation>
    <scope>NUCLEOTIDE SEQUENCE [LARGE SCALE GENOMIC DNA]</scope>
    <source>
        <strain evidence="2 3">E39</strain>
    </source>
</reference>
<organism evidence="2 3">
    <name type="scientific">Pseudoprevotella muciniphila</name>
    <dbReference type="NCBI Taxonomy" id="2133944"/>
    <lineage>
        <taxon>Bacteria</taxon>
        <taxon>Pseudomonadati</taxon>
        <taxon>Bacteroidota</taxon>
        <taxon>Bacteroidia</taxon>
        <taxon>Bacteroidales</taxon>
        <taxon>Prevotellaceae</taxon>
        <taxon>Pseudoprevotella</taxon>
    </lineage>
</organism>
<dbReference type="Gene3D" id="2.80.10.50">
    <property type="match status" value="1"/>
</dbReference>
<dbReference type="InterPro" id="IPR035992">
    <property type="entry name" value="Ricin_B-like_lectins"/>
</dbReference>
<dbReference type="RefSeq" id="WP_111898352.1">
    <property type="nucleotide sequence ID" value="NZ_CP033459.1"/>
</dbReference>
<feature type="signal peptide" evidence="1">
    <location>
        <begin position="1"/>
        <end position="19"/>
    </location>
</feature>
<dbReference type="KEGG" id="alq:C7Y71_006845"/>
<dbReference type="Proteomes" id="UP000249375">
    <property type="component" value="Chromosome"/>
</dbReference>
<evidence type="ECO:0000256" key="1">
    <source>
        <dbReference type="SAM" id="SignalP"/>
    </source>
</evidence>
<feature type="chain" id="PRO_5024333516" description="Ricin B lectin domain-containing protein" evidence="1">
    <location>
        <begin position="20"/>
        <end position="1063"/>
    </location>
</feature>
<keyword evidence="3" id="KW-1185">Reference proteome</keyword>
<dbReference type="InterPro" id="IPR014867">
    <property type="entry name" value="Spore_coat_CotH_CotH2/3/7"/>
</dbReference>
<evidence type="ECO:0000313" key="3">
    <source>
        <dbReference type="Proteomes" id="UP000249375"/>
    </source>
</evidence>
<accession>A0A5P8E745</accession>
<dbReference type="Pfam" id="PF08757">
    <property type="entry name" value="CotH"/>
    <property type="match status" value="1"/>
</dbReference>
<keyword evidence="1" id="KW-0732">Signal</keyword>
<name>A0A5P8E745_9BACT</name>
<gene>
    <name evidence="2" type="ORF">C7Y71_006845</name>
</gene>
<dbReference type="SUPFAM" id="SSF50370">
    <property type="entry name" value="Ricin B-like lectins"/>
    <property type="match status" value="1"/>
</dbReference>
<evidence type="ECO:0000313" key="2">
    <source>
        <dbReference type="EMBL" id="QFQ12758.1"/>
    </source>
</evidence>
<dbReference type="AlphaFoldDB" id="A0A5P8E745"/>
<sequence length="1063" mass="119632">MKRFIFLMFSLFGLLAVNAQIDFDETKEYYIKSIYNNGWIGRGAQHNATPQIYCVTTGAVDYDGWWIIKKTTDGTSYTIQNSQSGEYLVFDAVTYNSTNKYLMLSTDGTSDEAKWTFDYYSSQNALRVISVADNEYVFNLRTSGTPNLLGCYRNVNSASNNELFQFIDKDGNQVPTTEVKPDDPDPITGSFSEYVDSLQLDNKNLVYNKSSETFMMSLSESLRGGKDYKPTVSFKQIRNGNIRIRIGNNYAGNGEELSIPAVTCASPYNIAVELNGEIVASTTLSFTFLPIVQMNVASCNGSYYTNGTFHLLDPDRLFDDSLYTAKFKYRGATAQGYEKKAYNVKMIDAAGNKVDRTFLGMREDNNWVLDAMAIDKADMRNRVATDLWNDFSHEPYHQPFENKKVSTGTHGRFVEVFLNGEYRGIYCFTEKVDRKQLRLESLDTDLFTEEQTIRGTLYKTTSWGYEVFMGHETDRSNFPRRAPSSYNNKSTSWCYYEGKYPDVEDGEPFDYGPIWRAVNIVAAGSDEQFVDSFEYYFDKPVIDDYYLFLELILATDNHGKNMFYYCYDTNPSAKKLAKGFTEKDKVGIAVWDLDGTWGRRWDGGNSYTSNPQTDFETFISRYEHGQLTYFTRLRNISYFNWEETLASRYCQVRRTWFNPDSLCKRFTDYYSLFEESGADTREEDRWYSYHYSVGIGEDVEWTCNWIRNRIAYLDNKYGYAESTGSITISASGYNTHFSTEAYRVPEGVEAGVVTAVRNDSMNIDFCYQPGSIIPAKAAVIVKGQPGTYNTTIYGSTLHEEMPETNLLKAYVQSAITTGGAGYFRFSHSNDSALVGFYAQRSAQGAWQARAGEVYLVTPTKNSADSVLINHPQKPVIEEVSITISEGGYTTYFSSNSYTLPAGTEAGIVTAASNTDMTVDYIYKAGDVIPANTPVIIKGATGNYTIAIIAPEGTAPSPNLLVGSDEPTAVTGDYTYRFDKENSGETIGFYRTDTFTTGAHEAYLSLSAFSEADAYLLNGGVISGINEINEMSKTGIVYDLQGRIVKKPVRGGIYLINGKKVILK</sequence>
<protein>
    <recommendedName>
        <fullName evidence="4">Ricin B lectin domain-containing protein</fullName>
    </recommendedName>
</protein>
<evidence type="ECO:0008006" key="4">
    <source>
        <dbReference type="Google" id="ProtNLM"/>
    </source>
</evidence>